<dbReference type="EMBL" id="AP024086">
    <property type="protein sequence ID" value="BCL59894.1"/>
    <property type="molecule type" value="Genomic_DNA"/>
</dbReference>
<gene>
    <name evidence="1" type="ORF">DGMP_05870</name>
</gene>
<reference evidence="1" key="1">
    <citation type="submission" date="2020-09" db="EMBL/GenBank/DDBJ databases">
        <title>Desulfogranum mesoprofundum gen. nov., sp. nov., a novel mesophilic, sulfate-reducing chemolithoautotroph isolated from a deep-sea hydrothermal vent chimney in the Suiyo Seamount.</title>
        <authorList>
            <person name="Hashimoto Y."/>
            <person name="Nakagawa S."/>
        </authorList>
    </citation>
    <scope>NUCLEOTIDE SEQUENCE</scope>
    <source>
        <strain evidence="1">KT2</strain>
    </source>
</reference>
<dbReference type="AlphaFoldDB" id="A0A8D5FKJ8"/>
<organism evidence="1 2">
    <name type="scientific">Desulfomarina profundi</name>
    <dbReference type="NCBI Taxonomy" id="2772557"/>
    <lineage>
        <taxon>Bacteria</taxon>
        <taxon>Pseudomonadati</taxon>
        <taxon>Thermodesulfobacteriota</taxon>
        <taxon>Desulfobulbia</taxon>
        <taxon>Desulfobulbales</taxon>
        <taxon>Desulfobulbaceae</taxon>
        <taxon>Desulfomarina</taxon>
    </lineage>
</organism>
<evidence type="ECO:0008006" key="3">
    <source>
        <dbReference type="Google" id="ProtNLM"/>
    </source>
</evidence>
<name>A0A8D5FKJ8_9BACT</name>
<dbReference type="PROSITE" id="PS51257">
    <property type="entry name" value="PROKAR_LIPOPROTEIN"/>
    <property type="match status" value="1"/>
</dbReference>
<evidence type="ECO:0000313" key="2">
    <source>
        <dbReference type="Proteomes" id="UP000826725"/>
    </source>
</evidence>
<sequence>MKLVRLFIPILVVLMAGCSGDNPKTANPLLRDKKIGWQGSNGAYYEFLASGRLLGCGGDFPEECCVAGQWESLSDNGSFRYFEPDDGRKNRVDVTVTGTLASGAVLSFSSAGRNDEVPEKAGIQGKVTVYEDIAKSHEKTALSDKASVTLTRYRDNVFVLELMVEDPEGEIKKINSRGDEITTEVMVTNGKRWTNNPPIILSSKWNTTTPIRTEMTLIFHDGKKEHGVFFTSRAKDKSEAEFEDDWF</sequence>
<dbReference type="KEGG" id="dbk:DGMP_05870"/>
<dbReference type="Proteomes" id="UP000826725">
    <property type="component" value="Chromosome"/>
</dbReference>
<dbReference type="RefSeq" id="WP_228856071.1">
    <property type="nucleotide sequence ID" value="NZ_AP024086.1"/>
</dbReference>
<protein>
    <recommendedName>
        <fullName evidence="3">Lipoprotein</fullName>
    </recommendedName>
</protein>
<proteinExistence type="predicted"/>
<accession>A0A8D5FKJ8</accession>
<evidence type="ECO:0000313" key="1">
    <source>
        <dbReference type="EMBL" id="BCL59894.1"/>
    </source>
</evidence>
<keyword evidence="2" id="KW-1185">Reference proteome</keyword>